<protein>
    <recommendedName>
        <fullName evidence="3">SHSP domain-containing protein</fullName>
    </recommendedName>
</protein>
<reference evidence="4 5" key="1">
    <citation type="submission" date="2011-09" db="EMBL/GenBank/DDBJ databases">
        <title>The Genome Sequence of Bacillus smithii 7_3_47FAA.</title>
        <authorList>
            <consortium name="The Broad Institute Genome Sequencing Platform"/>
            <person name="Earl A."/>
            <person name="Ward D."/>
            <person name="Feldgarden M."/>
            <person name="Gevers D."/>
            <person name="Daigneault M."/>
            <person name="Strauss J."/>
            <person name="Allen-Vercoe E."/>
            <person name="Young S.K."/>
            <person name="Zeng Q."/>
            <person name="Gargeya S."/>
            <person name="Fitzgerald M."/>
            <person name="Haas B."/>
            <person name="Abouelleil A."/>
            <person name="Alvarado L."/>
            <person name="Arachchi H.M."/>
            <person name="Berlin A."/>
            <person name="Brown A."/>
            <person name="Chapman S.B."/>
            <person name="Chen Z."/>
            <person name="Dunbar C."/>
            <person name="Freedman E."/>
            <person name="Gearin G."/>
            <person name="Goldberg J."/>
            <person name="Griggs A."/>
            <person name="Gujja S."/>
            <person name="Heiman D."/>
            <person name="Howarth C."/>
            <person name="Larson L."/>
            <person name="Lui A."/>
            <person name="MacDonald P.J.P."/>
            <person name="Montmayeur A."/>
            <person name="Murphy C."/>
            <person name="Neiman D."/>
            <person name="Pearson M."/>
            <person name="Priest M."/>
            <person name="Roberts A."/>
            <person name="Saif S."/>
            <person name="Shea T."/>
            <person name="Shenoy N."/>
            <person name="Sisk P."/>
            <person name="Stolte C."/>
            <person name="Sykes S."/>
            <person name="Wortman J."/>
            <person name="Nusbaum C."/>
            <person name="Birren B."/>
        </authorList>
    </citation>
    <scope>NUCLEOTIDE SEQUENCE [LARGE SCALE GENOMIC DNA]</scope>
    <source>
        <strain evidence="4 5">7_3_47FAA</strain>
    </source>
</reference>
<evidence type="ECO:0000259" key="3">
    <source>
        <dbReference type="PROSITE" id="PS01031"/>
    </source>
</evidence>
<comment type="similarity">
    <text evidence="1 2">Belongs to the small heat shock protein (HSP20) family.</text>
</comment>
<evidence type="ECO:0000256" key="1">
    <source>
        <dbReference type="PROSITE-ProRule" id="PRU00285"/>
    </source>
</evidence>
<evidence type="ECO:0000313" key="4">
    <source>
        <dbReference type="EMBL" id="EHL76957.1"/>
    </source>
</evidence>
<dbReference type="RefSeq" id="WP_003354662.1">
    <property type="nucleotide sequence ID" value="NZ_JH414757.1"/>
</dbReference>
<dbReference type="InterPro" id="IPR008978">
    <property type="entry name" value="HSP20-like_chaperone"/>
</dbReference>
<accession>G9QMY6</accession>
<evidence type="ECO:0000313" key="5">
    <source>
        <dbReference type="Proteomes" id="UP000011747"/>
    </source>
</evidence>
<dbReference type="EMBL" id="ACWF01000120">
    <property type="protein sequence ID" value="EHL76957.1"/>
    <property type="molecule type" value="Genomic_DNA"/>
</dbReference>
<dbReference type="PATRIC" id="fig|665952.3.peg.2474"/>
<dbReference type="Gene3D" id="2.60.40.790">
    <property type="match status" value="1"/>
</dbReference>
<dbReference type="InterPro" id="IPR031107">
    <property type="entry name" value="Small_HSP"/>
</dbReference>
<dbReference type="Pfam" id="PF00011">
    <property type="entry name" value="HSP20"/>
    <property type="match status" value="1"/>
</dbReference>
<comment type="caution">
    <text evidence="4">The sequence shown here is derived from an EMBL/GenBank/DDBJ whole genome shotgun (WGS) entry which is preliminary data.</text>
</comment>
<keyword evidence="5" id="KW-1185">Reference proteome</keyword>
<gene>
    <name evidence="4" type="ORF">HMPREF1015_00903</name>
</gene>
<dbReference type="PANTHER" id="PTHR11527">
    <property type="entry name" value="HEAT-SHOCK PROTEIN 20 FAMILY MEMBER"/>
    <property type="match status" value="1"/>
</dbReference>
<dbReference type="SUPFAM" id="SSF49764">
    <property type="entry name" value="HSP20-like chaperones"/>
    <property type="match status" value="1"/>
</dbReference>
<name>G9QMY6_9BACI</name>
<evidence type="ECO:0000256" key="2">
    <source>
        <dbReference type="RuleBase" id="RU003616"/>
    </source>
</evidence>
<dbReference type="InterPro" id="IPR002068">
    <property type="entry name" value="A-crystallin/Hsp20_dom"/>
</dbReference>
<dbReference type="PROSITE" id="PS01031">
    <property type="entry name" value="SHSP"/>
    <property type="match status" value="1"/>
</dbReference>
<dbReference type="Proteomes" id="UP000011747">
    <property type="component" value="Unassembled WGS sequence"/>
</dbReference>
<proteinExistence type="inferred from homology"/>
<dbReference type="HOGENOM" id="CLU_046737_12_3_9"/>
<dbReference type="AlphaFoldDB" id="G9QMY6"/>
<sequence length="146" mass="17321">MVIQWPSNDAFQPLGQFRKDMERFFNTNFPSFFQNNFNFPRMDVRETDNEVIVTCEIPGLEKKEDLFIHLDGTELQISGKIEKTEKRESEQIHHEERYYGSFQRKITLPAKVDENSVRATYKNGILEIRANKLQTSNRKTIDIEFQ</sequence>
<feature type="domain" description="SHSP" evidence="3">
    <location>
        <begin position="33"/>
        <end position="146"/>
    </location>
</feature>
<organism evidence="4 5">
    <name type="scientific">Bacillus smithii 7_3_47FAA</name>
    <dbReference type="NCBI Taxonomy" id="665952"/>
    <lineage>
        <taxon>Bacteria</taxon>
        <taxon>Bacillati</taxon>
        <taxon>Bacillota</taxon>
        <taxon>Bacilli</taxon>
        <taxon>Bacillales</taxon>
        <taxon>Bacillaceae</taxon>
        <taxon>Bacillus</taxon>
    </lineage>
</organism>
<dbReference type="CDD" id="cd06464">
    <property type="entry name" value="ACD_sHsps-like"/>
    <property type="match status" value="1"/>
</dbReference>